<reference evidence="1" key="1">
    <citation type="journal article" date="2015" name="BMC Plant Biol.">
        <title>NDH expression marks major transitions in plant evolution and reveals coordinate intracellular gene loss.</title>
        <authorList>
            <person name="Ruhlman T.A."/>
            <person name="Chang W.J."/>
            <person name="Chen J.J."/>
            <person name="Huang Y.T."/>
            <person name="Chan M.T."/>
            <person name="Zhang J."/>
            <person name="Liao D.C."/>
            <person name="Blazier J.C."/>
            <person name="Jin X."/>
            <person name="Shih M.C."/>
            <person name="Jansen R.K."/>
            <person name="Lin C.S."/>
        </authorList>
    </citation>
    <scope>NUCLEOTIDE SEQUENCE</scope>
</reference>
<organism evidence="1">
    <name type="scientific">Cypripedium formosanum</name>
    <dbReference type="NCBI Taxonomy" id="53042"/>
    <lineage>
        <taxon>Eukaryota</taxon>
        <taxon>Viridiplantae</taxon>
        <taxon>Streptophyta</taxon>
        <taxon>Embryophyta</taxon>
        <taxon>Tracheophyta</taxon>
        <taxon>Spermatophyta</taxon>
        <taxon>Magnoliopsida</taxon>
        <taxon>Liliopsida</taxon>
        <taxon>Asparagales</taxon>
        <taxon>Orchidaceae</taxon>
        <taxon>Cypripedioideae</taxon>
        <taxon>Cypripedium</taxon>
    </lineage>
</organism>
<protein>
    <submittedName>
        <fullName evidence="1">Chlororespiratory reduction 42</fullName>
    </submittedName>
</protein>
<proteinExistence type="evidence at transcript level"/>
<dbReference type="AlphaFoldDB" id="A0A0F7J3Z7"/>
<dbReference type="GO" id="GO:0010258">
    <property type="term" value="P:NADH dehydrogenase complex (plastoquinone) assembly"/>
    <property type="evidence" value="ECO:0007669"/>
    <property type="project" value="InterPro"/>
</dbReference>
<dbReference type="PANTHER" id="PTHR36799">
    <property type="match status" value="1"/>
</dbReference>
<dbReference type="InterPro" id="IPR021495">
    <property type="entry name" value="CRR42-like"/>
</dbReference>
<dbReference type="Pfam" id="PF11347">
    <property type="entry name" value="CRR42-like"/>
    <property type="match status" value="1"/>
</dbReference>
<dbReference type="PANTHER" id="PTHR36799:SF2">
    <property type="entry name" value="PROTEIN CHLORORESPIRATORY REDUCTION 42, CHLOROPLASTIC"/>
    <property type="match status" value="1"/>
</dbReference>
<sequence length="121" mass="12838">MPMPAATAAISGVLRFPLRPSPSSSLVVRCLSPASVGEGNDKLEIGSPVIMVVAPPTLKTAVPMPSLKVNTGQVKPGDVGRIISRKPKDVWAVRLAIGTYLIDRKHFKPLDLDTKNTEAGK</sequence>
<evidence type="ECO:0000313" key="1">
    <source>
        <dbReference type="EMBL" id="AKH05230.1"/>
    </source>
</evidence>
<dbReference type="EMBL" id="KM817397">
    <property type="protein sequence ID" value="AKH05230.1"/>
    <property type="molecule type" value="mRNA"/>
</dbReference>
<name>A0A0F7J3Z7_9ASPA</name>
<accession>A0A0F7J3Z7</accession>
<gene>
    <name evidence="1" type="primary">crr42</name>
</gene>